<keyword evidence="15" id="KW-1185">Reference proteome</keyword>
<dbReference type="PRINTS" id="PR00133">
    <property type="entry name" value="GLHYDRLASE3"/>
</dbReference>
<organism evidence="14 15">
    <name type="scientific">Russula ochroleuca</name>
    <dbReference type="NCBI Taxonomy" id="152965"/>
    <lineage>
        <taxon>Eukaryota</taxon>
        <taxon>Fungi</taxon>
        <taxon>Dikarya</taxon>
        <taxon>Basidiomycota</taxon>
        <taxon>Agaricomycotina</taxon>
        <taxon>Agaricomycetes</taxon>
        <taxon>Russulales</taxon>
        <taxon>Russulaceae</taxon>
        <taxon>Russula</taxon>
    </lineage>
</organism>
<protein>
    <recommendedName>
        <fullName evidence="4 11">beta-glucosidase</fullName>
        <ecNumber evidence="4 11">3.2.1.21</ecNumber>
    </recommendedName>
</protein>
<evidence type="ECO:0000313" key="14">
    <source>
        <dbReference type="EMBL" id="KAF8487504.1"/>
    </source>
</evidence>
<evidence type="ECO:0000256" key="10">
    <source>
        <dbReference type="ARBA" id="ARBA00023326"/>
    </source>
</evidence>
<dbReference type="InterPro" id="IPR036881">
    <property type="entry name" value="Glyco_hydro_3_C_sf"/>
</dbReference>
<evidence type="ECO:0000256" key="8">
    <source>
        <dbReference type="ARBA" id="ARBA00023277"/>
    </source>
</evidence>
<comment type="caution">
    <text evidence="14">The sequence shown here is derived from an EMBL/GenBank/DDBJ whole genome shotgun (WGS) entry which is preliminary data.</text>
</comment>
<dbReference type="EMBL" id="WHVB01000001">
    <property type="protein sequence ID" value="KAF8487504.1"/>
    <property type="molecule type" value="Genomic_DNA"/>
</dbReference>
<dbReference type="Proteomes" id="UP000759537">
    <property type="component" value="Unassembled WGS sequence"/>
</dbReference>
<dbReference type="GO" id="GO:0008422">
    <property type="term" value="F:beta-glucosidase activity"/>
    <property type="evidence" value="ECO:0007669"/>
    <property type="project" value="UniProtKB-EC"/>
</dbReference>
<dbReference type="SUPFAM" id="SSF52279">
    <property type="entry name" value="Beta-D-glucan exohydrolase, C-terminal domain"/>
    <property type="match status" value="1"/>
</dbReference>
<evidence type="ECO:0000256" key="4">
    <source>
        <dbReference type="ARBA" id="ARBA00012744"/>
    </source>
</evidence>
<keyword evidence="6" id="KW-0136">Cellulose degradation</keyword>
<dbReference type="InterPro" id="IPR019800">
    <property type="entry name" value="Glyco_hydro_3_AS"/>
</dbReference>
<keyword evidence="8 11" id="KW-0119">Carbohydrate metabolism</keyword>
<evidence type="ECO:0000256" key="3">
    <source>
        <dbReference type="ARBA" id="ARBA00005336"/>
    </source>
</evidence>
<dbReference type="PROSITE" id="PS00775">
    <property type="entry name" value="GLYCOSYL_HYDROL_F3"/>
    <property type="match status" value="1"/>
</dbReference>
<evidence type="ECO:0000256" key="1">
    <source>
        <dbReference type="ARBA" id="ARBA00000448"/>
    </source>
</evidence>
<name>A0A9P5TE78_9AGAM</name>
<dbReference type="Pfam" id="PF01915">
    <property type="entry name" value="Glyco_hydro_3_C"/>
    <property type="match status" value="1"/>
</dbReference>
<keyword evidence="10 11" id="KW-0624">Polysaccharide degradation</keyword>
<dbReference type="InterPro" id="IPR036962">
    <property type="entry name" value="Glyco_hydro_3_N_sf"/>
</dbReference>
<dbReference type="InterPro" id="IPR050288">
    <property type="entry name" value="Cellulose_deg_GH3"/>
</dbReference>
<evidence type="ECO:0000256" key="7">
    <source>
        <dbReference type="ARBA" id="ARBA00023180"/>
    </source>
</evidence>
<evidence type="ECO:0000256" key="2">
    <source>
        <dbReference type="ARBA" id="ARBA00004987"/>
    </source>
</evidence>
<dbReference type="Pfam" id="PF00933">
    <property type="entry name" value="Glyco_hydro_3"/>
    <property type="match status" value="1"/>
</dbReference>
<comment type="similarity">
    <text evidence="3 11">Belongs to the glycosyl hydrolase 3 family.</text>
</comment>
<evidence type="ECO:0000256" key="12">
    <source>
        <dbReference type="SAM" id="SignalP"/>
    </source>
</evidence>
<dbReference type="InterPro" id="IPR001764">
    <property type="entry name" value="Glyco_hydro_3_N"/>
</dbReference>
<dbReference type="PANTHER" id="PTHR42715:SF2">
    <property type="entry name" value="BETA-GLUCOSIDASE F-RELATED"/>
    <property type="match status" value="1"/>
</dbReference>
<gene>
    <name evidence="14" type="ORF">DFH94DRAFT_621098</name>
</gene>
<evidence type="ECO:0000256" key="5">
    <source>
        <dbReference type="ARBA" id="ARBA00022801"/>
    </source>
</evidence>
<dbReference type="InterPro" id="IPR017853">
    <property type="entry name" value="GH"/>
</dbReference>
<dbReference type="PANTHER" id="PTHR42715">
    <property type="entry name" value="BETA-GLUCOSIDASE"/>
    <property type="match status" value="1"/>
</dbReference>
<dbReference type="InterPro" id="IPR026891">
    <property type="entry name" value="Fn3-like"/>
</dbReference>
<dbReference type="OrthoDB" id="416222at2759"/>
<dbReference type="AlphaFoldDB" id="A0A9P5TE78"/>
<comment type="catalytic activity">
    <reaction evidence="1 11">
        <text>Hydrolysis of terminal, non-reducing beta-D-glucosyl residues with release of beta-D-glucose.</text>
        <dbReference type="EC" id="3.2.1.21"/>
    </reaction>
</comment>
<comment type="pathway">
    <text evidence="2 11">Glycan metabolism; cellulose degradation.</text>
</comment>
<dbReference type="InterPro" id="IPR013783">
    <property type="entry name" value="Ig-like_fold"/>
</dbReference>
<keyword evidence="9 11" id="KW-0326">Glycosidase</keyword>
<dbReference type="Gene3D" id="2.60.40.10">
    <property type="entry name" value="Immunoglobulins"/>
    <property type="match status" value="1"/>
</dbReference>
<dbReference type="FunFam" id="3.20.20.300:FF:000002">
    <property type="entry name" value="Probable beta-glucosidase"/>
    <property type="match status" value="1"/>
</dbReference>
<sequence length="860" mass="92180">MRSSVILILLVAARASAVPSHSTSSSSSFPLPPPLPLIHSGAPWSSSQSLSTSVISTFSPASSSSGSRSSSPPFSVLTTTSISVLTEPGPSVIPVTPYPFAPFPSPSSEPPIPGVYPASSPKHPPPVESPELVPDFASAWTRAYDKAKAKVETWTLEENVNITTGVGWMNGRCVGNIAPINEFPGLCLEDSPLGVRLADFVTVFPAAINAASTWKRSLLRARGVAMGKEHVGKGVNIALGPMMNIGRVVQGGRNWEGFGADPFLAGVGAYETILGMQSAGVQACAKHFINNEQENQRTLESSNVDDRTQHEIYVAPFLRSVMAGLASVMCSYNLVNGTYACENNNTMNGILKNELGFQGFVMTDWGAQHSTMSAMTGLDMIMPGDPDTSYFGAILTAFVENGTIPEARVDDMATRILASWYLLGQDSPNYPKTNFNAFFPLDEATNGHVDVQDDHGKLVREIDTSSIVLLKNVNNALPLRKPRKLVLIGSDAAPAHIAGPNEFPDQAGVDGVLAVGWGSGTAWFTYKISPYEAFQARARVDHTSFSWFFNDFDSVGAATAAVQQDVAIVFLQADSGEGSDRNNLTAWLNGDALVQAVASQNNNTIVVVNSVGPLILEPWIDHPNVTAVVWAGLEGTETGNALVDVIYGVVNPSGRLPYTIAKSPQDYPAQAVEGGNGEEILNITYSEGLFIDYRHFDAANIMPRFEFGFGMSYTTFQYSGLSITPVEDVDQDQDGQLETNWLAGKPGPRGVGSSTALWLHRAAYTVSFMVQNTGQVSGTEISQVYLHFPAGAGEPPSVLRGFTDVELQPGEEKSVNVTLSRYDLSVWDVPSQSWMRALGTYSLSVGASSRDFRLEGTLPL</sequence>
<feature type="domain" description="Fibronectin type III-like" evidence="13">
    <location>
        <begin position="780"/>
        <end position="849"/>
    </location>
</feature>
<evidence type="ECO:0000256" key="6">
    <source>
        <dbReference type="ARBA" id="ARBA00023001"/>
    </source>
</evidence>
<dbReference type="GO" id="GO:0030245">
    <property type="term" value="P:cellulose catabolic process"/>
    <property type="evidence" value="ECO:0007669"/>
    <property type="project" value="UniProtKB-KW"/>
</dbReference>
<feature type="chain" id="PRO_5040295401" description="beta-glucosidase" evidence="12">
    <location>
        <begin position="18"/>
        <end position="860"/>
    </location>
</feature>
<evidence type="ECO:0000313" key="15">
    <source>
        <dbReference type="Proteomes" id="UP000759537"/>
    </source>
</evidence>
<keyword evidence="7" id="KW-0325">Glycoprotein</keyword>
<reference evidence="14" key="2">
    <citation type="journal article" date="2020" name="Nat. Commun.">
        <title>Large-scale genome sequencing of mycorrhizal fungi provides insights into the early evolution of symbiotic traits.</title>
        <authorList>
            <person name="Miyauchi S."/>
            <person name="Kiss E."/>
            <person name="Kuo A."/>
            <person name="Drula E."/>
            <person name="Kohler A."/>
            <person name="Sanchez-Garcia M."/>
            <person name="Morin E."/>
            <person name="Andreopoulos B."/>
            <person name="Barry K.W."/>
            <person name="Bonito G."/>
            <person name="Buee M."/>
            <person name="Carver A."/>
            <person name="Chen C."/>
            <person name="Cichocki N."/>
            <person name="Clum A."/>
            <person name="Culley D."/>
            <person name="Crous P.W."/>
            <person name="Fauchery L."/>
            <person name="Girlanda M."/>
            <person name="Hayes R.D."/>
            <person name="Keri Z."/>
            <person name="LaButti K."/>
            <person name="Lipzen A."/>
            <person name="Lombard V."/>
            <person name="Magnuson J."/>
            <person name="Maillard F."/>
            <person name="Murat C."/>
            <person name="Nolan M."/>
            <person name="Ohm R.A."/>
            <person name="Pangilinan J."/>
            <person name="Pereira M.F."/>
            <person name="Perotto S."/>
            <person name="Peter M."/>
            <person name="Pfister S."/>
            <person name="Riley R."/>
            <person name="Sitrit Y."/>
            <person name="Stielow J.B."/>
            <person name="Szollosi G."/>
            <person name="Zifcakova L."/>
            <person name="Stursova M."/>
            <person name="Spatafora J.W."/>
            <person name="Tedersoo L."/>
            <person name="Vaario L.M."/>
            <person name="Yamada A."/>
            <person name="Yan M."/>
            <person name="Wang P."/>
            <person name="Xu J."/>
            <person name="Bruns T."/>
            <person name="Baldrian P."/>
            <person name="Vilgalys R."/>
            <person name="Dunand C."/>
            <person name="Henrissat B."/>
            <person name="Grigoriev I.V."/>
            <person name="Hibbett D."/>
            <person name="Nagy L.G."/>
            <person name="Martin F.M."/>
        </authorList>
    </citation>
    <scope>NUCLEOTIDE SEQUENCE</scope>
    <source>
        <strain evidence="14">Prilba</strain>
    </source>
</reference>
<dbReference type="Gene3D" id="3.40.50.1700">
    <property type="entry name" value="Glycoside hydrolase family 3 C-terminal domain"/>
    <property type="match status" value="1"/>
</dbReference>
<dbReference type="SMART" id="SM01217">
    <property type="entry name" value="Fn3_like"/>
    <property type="match status" value="1"/>
</dbReference>
<evidence type="ECO:0000256" key="9">
    <source>
        <dbReference type="ARBA" id="ARBA00023295"/>
    </source>
</evidence>
<dbReference type="InterPro" id="IPR002772">
    <property type="entry name" value="Glyco_hydro_3_C"/>
</dbReference>
<keyword evidence="12" id="KW-0732">Signal</keyword>
<keyword evidence="5 11" id="KW-0378">Hydrolase</keyword>
<accession>A0A9P5TE78</accession>
<evidence type="ECO:0000259" key="13">
    <source>
        <dbReference type="SMART" id="SM01217"/>
    </source>
</evidence>
<feature type="signal peptide" evidence="12">
    <location>
        <begin position="1"/>
        <end position="17"/>
    </location>
</feature>
<reference evidence="14" key="1">
    <citation type="submission" date="2019-10" db="EMBL/GenBank/DDBJ databases">
        <authorList>
            <consortium name="DOE Joint Genome Institute"/>
            <person name="Kuo A."/>
            <person name="Miyauchi S."/>
            <person name="Kiss E."/>
            <person name="Drula E."/>
            <person name="Kohler A."/>
            <person name="Sanchez-Garcia M."/>
            <person name="Andreopoulos B."/>
            <person name="Barry K.W."/>
            <person name="Bonito G."/>
            <person name="Buee M."/>
            <person name="Carver A."/>
            <person name="Chen C."/>
            <person name="Cichocki N."/>
            <person name="Clum A."/>
            <person name="Culley D."/>
            <person name="Crous P.W."/>
            <person name="Fauchery L."/>
            <person name="Girlanda M."/>
            <person name="Hayes R."/>
            <person name="Keri Z."/>
            <person name="LaButti K."/>
            <person name="Lipzen A."/>
            <person name="Lombard V."/>
            <person name="Magnuson J."/>
            <person name="Maillard F."/>
            <person name="Morin E."/>
            <person name="Murat C."/>
            <person name="Nolan M."/>
            <person name="Ohm R."/>
            <person name="Pangilinan J."/>
            <person name="Pereira M."/>
            <person name="Perotto S."/>
            <person name="Peter M."/>
            <person name="Riley R."/>
            <person name="Sitrit Y."/>
            <person name="Stielow B."/>
            <person name="Szollosi G."/>
            <person name="Zifcakova L."/>
            <person name="Stursova M."/>
            <person name="Spatafora J.W."/>
            <person name="Tedersoo L."/>
            <person name="Vaario L.-M."/>
            <person name="Yamada A."/>
            <person name="Yan M."/>
            <person name="Wang P."/>
            <person name="Xu J."/>
            <person name="Bruns T."/>
            <person name="Baldrian P."/>
            <person name="Vilgalys R."/>
            <person name="Henrissat B."/>
            <person name="Grigoriev I.V."/>
            <person name="Hibbett D."/>
            <person name="Nagy L.G."/>
            <person name="Martin F.M."/>
        </authorList>
    </citation>
    <scope>NUCLEOTIDE SEQUENCE</scope>
    <source>
        <strain evidence="14">Prilba</strain>
    </source>
</reference>
<proteinExistence type="inferred from homology"/>
<dbReference type="FunFam" id="3.40.50.1700:FF:000003">
    <property type="entry name" value="Probable beta-glucosidase"/>
    <property type="match status" value="1"/>
</dbReference>
<dbReference type="EC" id="3.2.1.21" evidence="4 11"/>
<evidence type="ECO:0000256" key="11">
    <source>
        <dbReference type="RuleBase" id="RU361161"/>
    </source>
</evidence>
<dbReference type="Pfam" id="PF14310">
    <property type="entry name" value="Fn3-like"/>
    <property type="match status" value="1"/>
</dbReference>
<dbReference type="Gene3D" id="3.20.20.300">
    <property type="entry name" value="Glycoside hydrolase, family 3, N-terminal domain"/>
    <property type="match status" value="1"/>
</dbReference>
<dbReference type="SUPFAM" id="SSF51445">
    <property type="entry name" value="(Trans)glycosidases"/>
    <property type="match status" value="1"/>
</dbReference>